<dbReference type="InParanoid" id="A0A0C2WJM0"/>
<gene>
    <name evidence="2" type="ORF">M378DRAFT_181834</name>
</gene>
<feature type="compositionally biased region" description="Low complexity" evidence="1">
    <location>
        <begin position="377"/>
        <end position="387"/>
    </location>
</feature>
<reference evidence="2 3" key="1">
    <citation type="submission" date="2014-04" db="EMBL/GenBank/DDBJ databases">
        <title>Evolutionary Origins and Diversification of the Mycorrhizal Mutualists.</title>
        <authorList>
            <consortium name="DOE Joint Genome Institute"/>
            <consortium name="Mycorrhizal Genomics Consortium"/>
            <person name="Kohler A."/>
            <person name="Kuo A."/>
            <person name="Nagy L.G."/>
            <person name="Floudas D."/>
            <person name="Copeland A."/>
            <person name="Barry K.W."/>
            <person name="Cichocki N."/>
            <person name="Veneault-Fourrey C."/>
            <person name="LaButti K."/>
            <person name="Lindquist E.A."/>
            <person name="Lipzen A."/>
            <person name="Lundell T."/>
            <person name="Morin E."/>
            <person name="Murat C."/>
            <person name="Riley R."/>
            <person name="Ohm R."/>
            <person name="Sun H."/>
            <person name="Tunlid A."/>
            <person name="Henrissat B."/>
            <person name="Grigoriev I.V."/>
            <person name="Hibbett D.S."/>
            <person name="Martin F."/>
        </authorList>
    </citation>
    <scope>NUCLEOTIDE SEQUENCE [LARGE SCALE GENOMIC DNA]</scope>
    <source>
        <strain evidence="2 3">Koide BX008</strain>
    </source>
</reference>
<dbReference type="EMBL" id="KN818395">
    <property type="protein sequence ID" value="KIL56866.1"/>
    <property type="molecule type" value="Genomic_DNA"/>
</dbReference>
<protein>
    <submittedName>
        <fullName evidence="2">Uncharacterized protein</fullName>
    </submittedName>
</protein>
<dbReference type="AlphaFoldDB" id="A0A0C2WJM0"/>
<evidence type="ECO:0000313" key="3">
    <source>
        <dbReference type="Proteomes" id="UP000054549"/>
    </source>
</evidence>
<feature type="region of interest" description="Disordered" evidence="1">
    <location>
        <begin position="623"/>
        <end position="702"/>
    </location>
</feature>
<name>A0A0C2WJM0_AMAMK</name>
<sequence length="702" mass="78145">MGKGWKRTTEQKAYLDSLLSDFLQARGDKRQEAFRSKLYKGWFEQWSEYTVVFPDWKEGIDPPLTTEQMDTVAKAITRRKQLYQKQLIDYVRWHSKKEGKPIRTKNAISSLSRYLRSTKPTKQGRKRTLLEIYSELYYKSEFREQVMKELEETTPEISETKKQRSARKMKIYKKWRDSSWQSASDDKKAEVQRVYDQERGTLDDSEEEDDGDEVDSGEESETAMLERYQTTIGLLGPVMTSFLKEASEATGWAFTVLAGGLDKKGEIKLATTHVGKTMAGSSFHSTYERYQENVVQPFLDFLHIRHPIEERHRRATLWASGMANEEGQPLMSTLPTSTASGGSEKGKDNELGISLENNLSKTFIEDGRISRSDNGHPSSGFFPSGGAPLSSLPATSTYVTQEQNSPYATAPVSTQTPQPNIMGTMMPSLPETSTYVTQEQNSPYATAPVSTQTPQPNIMGTMNSSSEIGIPTCYSTNTNFMFTSTPLMGQAQLPASSMDLSPMSKFMLQTDPLYGWKPDDRTNDVMSSAIPSDVSNWYFPPNSLVLPSTTTNMTATGTYQFGSTASMPTNLNAHAAGMPQQNIEGSMNTAAPIMTNTTMAPTAATGAMVMNPTAATWMLQGPAASTTNREGLNSSVLPTMTNTEQARGTMTAPKNTKKRKSHEEENAHLMLPEGSRRVRRPKRHHGGEDGDPKVSTNRKGRK</sequence>
<feature type="region of interest" description="Disordered" evidence="1">
    <location>
        <begin position="186"/>
        <end position="221"/>
    </location>
</feature>
<keyword evidence="3" id="KW-1185">Reference proteome</keyword>
<feature type="region of interest" description="Disordered" evidence="1">
    <location>
        <begin position="368"/>
        <end position="387"/>
    </location>
</feature>
<dbReference type="Proteomes" id="UP000054549">
    <property type="component" value="Unassembled WGS sequence"/>
</dbReference>
<evidence type="ECO:0000313" key="2">
    <source>
        <dbReference type="EMBL" id="KIL56866.1"/>
    </source>
</evidence>
<feature type="compositionally biased region" description="Polar residues" evidence="1">
    <location>
        <begin position="623"/>
        <end position="654"/>
    </location>
</feature>
<dbReference type="STRING" id="946122.A0A0C2WJM0"/>
<evidence type="ECO:0000256" key="1">
    <source>
        <dbReference type="SAM" id="MobiDB-lite"/>
    </source>
</evidence>
<proteinExistence type="predicted"/>
<feature type="compositionally biased region" description="Basic and acidic residues" evidence="1">
    <location>
        <begin position="186"/>
        <end position="202"/>
    </location>
</feature>
<feature type="compositionally biased region" description="Acidic residues" evidence="1">
    <location>
        <begin position="203"/>
        <end position="221"/>
    </location>
</feature>
<accession>A0A0C2WJM0</accession>
<organism evidence="2 3">
    <name type="scientific">Amanita muscaria (strain Koide BX008)</name>
    <dbReference type="NCBI Taxonomy" id="946122"/>
    <lineage>
        <taxon>Eukaryota</taxon>
        <taxon>Fungi</taxon>
        <taxon>Dikarya</taxon>
        <taxon>Basidiomycota</taxon>
        <taxon>Agaricomycotina</taxon>
        <taxon>Agaricomycetes</taxon>
        <taxon>Agaricomycetidae</taxon>
        <taxon>Agaricales</taxon>
        <taxon>Pluteineae</taxon>
        <taxon>Amanitaceae</taxon>
        <taxon>Amanita</taxon>
    </lineage>
</organism>
<dbReference type="HOGENOM" id="CLU_392760_0_0_1"/>
<dbReference type="OrthoDB" id="2803783at2759"/>